<dbReference type="GO" id="GO:0005886">
    <property type="term" value="C:plasma membrane"/>
    <property type="evidence" value="ECO:0007669"/>
    <property type="project" value="UniProtKB-SubCell"/>
</dbReference>
<dbReference type="Proteomes" id="UP000029622">
    <property type="component" value="Unassembled WGS sequence"/>
</dbReference>
<keyword evidence="12" id="KW-0472">Membrane</keyword>
<evidence type="ECO:0000256" key="12">
    <source>
        <dbReference type="RuleBase" id="RU363002"/>
    </source>
</evidence>
<evidence type="ECO:0000256" key="3">
    <source>
        <dbReference type="ARBA" id="ARBA00022630"/>
    </source>
</evidence>
<comment type="similarity">
    <text evidence="10 12">Belongs to the ApbE family.</text>
</comment>
<name>A0A096CXK2_9FIRM</name>
<keyword evidence="4 10" id="KW-0808">Transferase</keyword>
<keyword evidence="6 10" id="KW-0274">FAD</keyword>
<feature type="binding site" evidence="11">
    <location>
        <position position="292"/>
    </location>
    <ligand>
        <name>Mg(2+)</name>
        <dbReference type="ChEBI" id="CHEBI:18420"/>
    </ligand>
</feature>
<keyword evidence="7 10" id="KW-0460">Magnesium</keyword>
<evidence type="ECO:0000256" key="8">
    <source>
        <dbReference type="ARBA" id="ARBA00031306"/>
    </source>
</evidence>
<keyword evidence="12" id="KW-0997">Cell inner membrane</keyword>
<keyword evidence="12" id="KW-0449">Lipoprotein</keyword>
<comment type="function">
    <text evidence="12">Flavin transferase that catalyzes the transfer of the FMN moiety of FAD and its covalent binding to the hydroxyl group of a threonine residue in a target flavoprotein.</text>
</comment>
<gene>
    <name evidence="13" type="ORF">Y919_01475</name>
</gene>
<feature type="binding site" evidence="11">
    <location>
        <position position="174"/>
    </location>
    <ligand>
        <name>Mg(2+)</name>
        <dbReference type="ChEBI" id="CHEBI:18420"/>
    </ligand>
</feature>
<dbReference type="PANTHER" id="PTHR30040:SF2">
    <property type="entry name" value="FAD:PROTEIN FMN TRANSFERASE"/>
    <property type="match status" value="1"/>
</dbReference>
<dbReference type="InterPro" id="IPR024932">
    <property type="entry name" value="ApbE"/>
</dbReference>
<comment type="catalytic activity">
    <reaction evidence="9 10 12">
        <text>L-threonyl-[protein] + FAD = FMN-L-threonyl-[protein] + AMP + H(+)</text>
        <dbReference type="Rhea" id="RHEA:36847"/>
        <dbReference type="Rhea" id="RHEA-COMP:11060"/>
        <dbReference type="Rhea" id="RHEA-COMP:11061"/>
        <dbReference type="ChEBI" id="CHEBI:15378"/>
        <dbReference type="ChEBI" id="CHEBI:30013"/>
        <dbReference type="ChEBI" id="CHEBI:57692"/>
        <dbReference type="ChEBI" id="CHEBI:74257"/>
        <dbReference type="ChEBI" id="CHEBI:456215"/>
        <dbReference type="EC" id="2.7.1.180"/>
    </reaction>
</comment>
<evidence type="ECO:0000256" key="11">
    <source>
        <dbReference type="PIRSR" id="PIRSR006268-2"/>
    </source>
</evidence>
<accession>A0A096CXK2</accession>
<dbReference type="Gene3D" id="3.10.520.10">
    <property type="entry name" value="ApbE-like domains"/>
    <property type="match status" value="1"/>
</dbReference>
<protein>
    <recommendedName>
        <fullName evidence="2 10">FAD:protein FMN transferase</fullName>
        <ecNumber evidence="1 10">2.7.1.180</ecNumber>
    </recommendedName>
    <alternativeName>
        <fullName evidence="8 10">Flavin transferase</fullName>
    </alternativeName>
</protein>
<evidence type="ECO:0000256" key="10">
    <source>
        <dbReference type="PIRNR" id="PIRNR006268"/>
    </source>
</evidence>
<dbReference type="GO" id="GO:0046872">
    <property type="term" value="F:metal ion binding"/>
    <property type="evidence" value="ECO:0007669"/>
    <property type="project" value="UniProtKB-UniRule"/>
</dbReference>
<reference evidence="13 14" key="1">
    <citation type="submission" date="2013-12" db="EMBL/GenBank/DDBJ databases">
        <title>Draft genome sequence of Caloranaerobacter sp. H53214.</title>
        <authorList>
            <person name="Jiang L.J."/>
            <person name="Shao Z.Z."/>
            <person name="Long M.N."/>
        </authorList>
    </citation>
    <scope>NUCLEOTIDE SEQUENCE [LARGE SCALE GENOMIC DNA]</scope>
    <source>
        <strain evidence="13 14">H53214</strain>
    </source>
</reference>
<proteinExistence type="inferred from homology"/>
<dbReference type="EMBL" id="AZTB01000003">
    <property type="protein sequence ID" value="KGG81319.1"/>
    <property type="molecule type" value="Genomic_DNA"/>
</dbReference>
<dbReference type="STRING" id="1156417.Y919_01475"/>
<dbReference type="GO" id="GO:0016740">
    <property type="term" value="F:transferase activity"/>
    <property type="evidence" value="ECO:0007669"/>
    <property type="project" value="UniProtKB-UniRule"/>
</dbReference>
<evidence type="ECO:0000256" key="1">
    <source>
        <dbReference type="ARBA" id="ARBA00011955"/>
    </source>
</evidence>
<comment type="cofactor">
    <cofactor evidence="11">
        <name>Mg(2+)</name>
        <dbReference type="ChEBI" id="CHEBI:18420"/>
    </cofactor>
    <cofactor evidence="11">
        <name>Mn(2+)</name>
        <dbReference type="ChEBI" id="CHEBI:29035"/>
    </cofactor>
    <text evidence="11">Magnesium. Can also use manganese.</text>
</comment>
<dbReference type="SUPFAM" id="SSF143631">
    <property type="entry name" value="ApbE-like"/>
    <property type="match status" value="1"/>
</dbReference>
<comment type="caution">
    <text evidence="13">The sequence shown here is derived from an EMBL/GenBank/DDBJ whole genome shotgun (WGS) entry which is preliminary data.</text>
</comment>
<keyword evidence="5 10" id="KW-0479">Metal-binding</keyword>
<dbReference type="AlphaFoldDB" id="A0A096CXK2"/>
<evidence type="ECO:0000256" key="6">
    <source>
        <dbReference type="ARBA" id="ARBA00022827"/>
    </source>
</evidence>
<dbReference type="PANTHER" id="PTHR30040">
    <property type="entry name" value="THIAMINE BIOSYNTHESIS LIPOPROTEIN APBE"/>
    <property type="match status" value="1"/>
</dbReference>
<evidence type="ECO:0000256" key="2">
    <source>
        <dbReference type="ARBA" id="ARBA00016337"/>
    </source>
</evidence>
<evidence type="ECO:0000256" key="4">
    <source>
        <dbReference type="ARBA" id="ARBA00022679"/>
    </source>
</evidence>
<dbReference type="Pfam" id="PF02424">
    <property type="entry name" value="ApbE"/>
    <property type="match status" value="1"/>
</dbReference>
<keyword evidence="3 10" id="KW-0285">Flavoprotein</keyword>
<dbReference type="PIRSF" id="PIRSF006268">
    <property type="entry name" value="ApbE"/>
    <property type="match status" value="1"/>
</dbReference>
<evidence type="ECO:0000256" key="5">
    <source>
        <dbReference type="ARBA" id="ARBA00022723"/>
    </source>
</evidence>
<feature type="binding site" evidence="11">
    <location>
        <position position="288"/>
    </location>
    <ligand>
        <name>Mg(2+)</name>
        <dbReference type="ChEBI" id="CHEBI:18420"/>
    </ligand>
</feature>
<sequence>MRVRRVICLFLIAIMIFSLAGCSKEVRNEPLTKTEFLLGTIVTLNIYQNVDSKIFDKAFERIKDIENKMSRNIKNSDIYKVNINSGNGYIKVSEDVFDVIKKGIFYSNLSNGKFDITIGPLVELWGIGTDRARVPSKEEISSAVKLIDYKKIKLDEKERKVKLIEKGMEIDLGGIAKGYAADEVVDILKKENVSHAIINLGGNIFALGSKPDGSPWNIGVQNPFTKRGEYIGIVKVVDKTVVTSGIYERYFEQNGKRYHHILNPYTGYPVENSLVSVSIITDRSIDADALSTIAFSLGLSEGKRLIESLDGVEAIFITKDKRVFITDGLNSTFKLTNPEFHMQK</sequence>
<dbReference type="InterPro" id="IPR003374">
    <property type="entry name" value="ApbE-like_sf"/>
</dbReference>
<comment type="subcellular location">
    <subcellularLocation>
        <location evidence="12">Cell inner membrane</location>
        <topology evidence="12">Lipid-anchor</topology>
        <orientation evidence="12">Periplasmic side</orientation>
    </subcellularLocation>
</comment>
<organism evidence="13 14">
    <name type="scientific">Caloranaerobacter azorensis H53214</name>
    <dbReference type="NCBI Taxonomy" id="1156417"/>
    <lineage>
        <taxon>Bacteria</taxon>
        <taxon>Bacillati</taxon>
        <taxon>Bacillota</taxon>
        <taxon>Tissierellia</taxon>
        <taxon>Tissierellales</taxon>
        <taxon>Thermohalobacteraceae</taxon>
        <taxon>Caloranaerobacter</taxon>
    </lineage>
</organism>
<keyword evidence="12" id="KW-1003">Cell membrane</keyword>
<evidence type="ECO:0000256" key="9">
    <source>
        <dbReference type="ARBA" id="ARBA00048540"/>
    </source>
</evidence>
<evidence type="ECO:0000256" key="7">
    <source>
        <dbReference type="ARBA" id="ARBA00022842"/>
    </source>
</evidence>
<dbReference type="EC" id="2.7.1.180" evidence="1 10"/>
<evidence type="ECO:0000313" key="13">
    <source>
        <dbReference type="EMBL" id="KGG81319.1"/>
    </source>
</evidence>
<dbReference type="PROSITE" id="PS51257">
    <property type="entry name" value="PROKAR_LIPOPROTEIN"/>
    <property type="match status" value="1"/>
</dbReference>
<evidence type="ECO:0000313" key="14">
    <source>
        <dbReference type="Proteomes" id="UP000029622"/>
    </source>
</evidence>
<dbReference type="RefSeq" id="WP_035161678.1">
    <property type="nucleotide sequence ID" value="NZ_AZTB01000003.1"/>
</dbReference>